<feature type="domain" description="MmeI-like helicase spacer" evidence="2">
    <location>
        <begin position="170"/>
        <end position="250"/>
    </location>
</feature>
<gene>
    <name evidence="3" type="ORF">A6M23_12445</name>
</gene>
<evidence type="ECO:0000313" key="3">
    <source>
        <dbReference type="EMBL" id="OCX71159.1"/>
    </source>
</evidence>
<reference evidence="3" key="1">
    <citation type="journal article" date="2016" name="Int. J. Mol. Sci.">
        <title>Comparative genomics of the extreme acidophile Acidithiobacillus thiooxidans reveals intraspecific divergence and niche adaptation.</title>
        <authorList>
            <person name="Zhang X."/>
            <person name="Feng X."/>
            <person name="Tao J."/>
            <person name="Ma L."/>
            <person name="Xiao Y."/>
            <person name="Liang Y."/>
            <person name="Liu X."/>
            <person name="Yin H."/>
        </authorList>
    </citation>
    <scope>NUCLEOTIDE SEQUENCE [LARGE SCALE GENOMIC DNA]</scope>
    <source>
        <strain evidence="3">DXS-W</strain>
    </source>
</reference>
<accession>A0A1C2I599</accession>
<name>A0A1C2I599_ACITH</name>
<dbReference type="Pfam" id="PF20465">
    <property type="entry name" value="MmeI_hel"/>
    <property type="match status" value="1"/>
</dbReference>
<evidence type="ECO:0000259" key="2">
    <source>
        <dbReference type="Pfam" id="PF20465"/>
    </source>
</evidence>
<evidence type="ECO:0000259" key="1">
    <source>
        <dbReference type="Pfam" id="PF20464"/>
    </source>
</evidence>
<dbReference type="EMBL" id="LWRY01000144">
    <property type="protein sequence ID" value="OCX71159.1"/>
    <property type="molecule type" value="Genomic_DNA"/>
</dbReference>
<feature type="domain" description="MmeI-like N-terminal" evidence="1">
    <location>
        <begin position="1"/>
        <end position="157"/>
    </location>
</feature>
<dbReference type="RefSeq" id="WP_065974076.1">
    <property type="nucleotide sequence ID" value="NZ_LWRY01000144.1"/>
</dbReference>
<protein>
    <recommendedName>
        <fullName evidence="5">Lactate dehydrogenase</fullName>
    </recommendedName>
</protein>
<dbReference type="AlphaFoldDB" id="A0A1C2I599"/>
<dbReference type="InterPro" id="IPR046819">
    <property type="entry name" value="MmeI_hel"/>
</dbReference>
<dbReference type="InterPro" id="IPR046817">
    <property type="entry name" value="MmeI_N"/>
</dbReference>
<dbReference type="Pfam" id="PF20464">
    <property type="entry name" value="MmeI_N"/>
    <property type="match status" value="1"/>
</dbReference>
<dbReference type="Proteomes" id="UP000095008">
    <property type="component" value="Unassembled WGS sequence"/>
</dbReference>
<evidence type="ECO:0008006" key="5">
    <source>
        <dbReference type="Google" id="ProtNLM"/>
    </source>
</evidence>
<evidence type="ECO:0000313" key="4">
    <source>
        <dbReference type="Proteomes" id="UP000095008"/>
    </source>
</evidence>
<sequence length="280" mass="31289">MKAVEIAQALTDLAEQPFDPAEFPYAFLEAFDNNATTLKRLREGTTNKSDLGGVLKARHIHILTCDAGRAEQTLAALKASKATVKAKAKFILATDGADFEAEDLTSGDTVVCAFKDFPDYFDFFLPLAGISTVRQISENVFDINATKRLNRLYVRLLLDNPEWGTSERRHDVNHFMARLIFCFFADDTNIFGENGRFKETLAQMSAMDSSDTHEVISTLFLAMNTKREERTAAMIPRWADGFPYVNGGLFSGRVDVPQFSKIARSYLAACRTFTLPKIIV</sequence>
<organism evidence="3 4">
    <name type="scientific">Acidithiobacillus thiooxidans</name>
    <name type="common">Thiobacillus thiooxidans</name>
    <dbReference type="NCBI Taxonomy" id="930"/>
    <lineage>
        <taxon>Bacteria</taxon>
        <taxon>Pseudomonadati</taxon>
        <taxon>Pseudomonadota</taxon>
        <taxon>Acidithiobacillia</taxon>
        <taxon>Acidithiobacillales</taxon>
        <taxon>Acidithiobacillaceae</taxon>
        <taxon>Acidithiobacillus</taxon>
    </lineage>
</organism>
<keyword evidence="4" id="KW-1185">Reference proteome</keyword>
<comment type="caution">
    <text evidence="3">The sequence shown here is derived from an EMBL/GenBank/DDBJ whole genome shotgun (WGS) entry which is preliminary data.</text>
</comment>
<proteinExistence type="predicted"/>